<dbReference type="Proteomes" id="UP000053424">
    <property type="component" value="Unassembled WGS sequence"/>
</dbReference>
<accession>A0A0C2YDE7</accession>
<proteinExistence type="predicted"/>
<feature type="non-terminal residue" evidence="1">
    <location>
        <position position="53"/>
    </location>
</feature>
<dbReference type="OrthoDB" id="40902at2759"/>
<evidence type="ECO:0000313" key="2">
    <source>
        <dbReference type="Proteomes" id="UP000053424"/>
    </source>
</evidence>
<name>A0A0C2YDE7_HEBCY</name>
<gene>
    <name evidence="1" type="ORF">M413DRAFT_439513</name>
</gene>
<reference evidence="2" key="2">
    <citation type="submission" date="2015-01" db="EMBL/GenBank/DDBJ databases">
        <title>Evolutionary Origins and Diversification of the Mycorrhizal Mutualists.</title>
        <authorList>
            <consortium name="DOE Joint Genome Institute"/>
            <consortium name="Mycorrhizal Genomics Consortium"/>
            <person name="Kohler A."/>
            <person name="Kuo A."/>
            <person name="Nagy L.G."/>
            <person name="Floudas D."/>
            <person name="Copeland A."/>
            <person name="Barry K.W."/>
            <person name="Cichocki N."/>
            <person name="Veneault-Fourrey C."/>
            <person name="LaButti K."/>
            <person name="Lindquist E.A."/>
            <person name="Lipzen A."/>
            <person name="Lundell T."/>
            <person name="Morin E."/>
            <person name="Murat C."/>
            <person name="Riley R."/>
            <person name="Ohm R."/>
            <person name="Sun H."/>
            <person name="Tunlid A."/>
            <person name="Henrissat B."/>
            <person name="Grigoriev I.V."/>
            <person name="Hibbett D.S."/>
            <person name="Martin F."/>
        </authorList>
    </citation>
    <scope>NUCLEOTIDE SEQUENCE [LARGE SCALE GENOMIC DNA]</scope>
    <source>
        <strain evidence="2">h7</strain>
    </source>
</reference>
<sequence>MNLDLPRTGFLGSKNLTKWTRLRNILRATHKPTLDLKNESFTEVWNSSRTFGM</sequence>
<dbReference type="EMBL" id="KN831769">
    <property type="protein sequence ID" value="KIM47833.1"/>
    <property type="molecule type" value="Genomic_DNA"/>
</dbReference>
<keyword evidence="2" id="KW-1185">Reference proteome</keyword>
<evidence type="ECO:0000313" key="1">
    <source>
        <dbReference type="EMBL" id="KIM47833.1"/>
    </source>
</evidence>
<dbReference type="AlphaFoldDB" id="A0A0C2YDE7"/>
<reference evidence="1 2" key="1">
    <citation type="submission" date="2014-04" db="EMBL/GenBank/DDBJ databases">
        <authorList>
            <consortium name="DOE Joint Genome Institute"/>
            <person name="Kuo A."/>
            <person name="Gay G."/>
            <person name="Dore J."/>
            <person name="Kohler A."/>
            <person name="Nagy L.G."/>
            <person name="Floudas D."/>
            <person name="Copeland A."/>
            <person name="Barry K.W."/>
            <person name="Cichocki N."/>
            <person name="Veneault-Fourrey C."/>
            <person name="LaButti K."/>
            <person name="Lindquist E.A."/>
            <person name="Lipzen A."/>
            <person name="Lundell T."/>
            <person name="Morin E."/>
            <person name="Murat C."/>
            <person name="Sun H."/>
            <person name="Tunlid A."/>
            <person name="Henrissat B."/>
            <person name="Grigoriev I.V."/>
            <person name="Hibbett D.S."/>
            <person name="Martin F."/>
            <person name="Nordberg H.P."/>
            <person name="Cantor M.N."/>
            <person name="Hua S.X."/>
        </authorList>
    </citation>
    <scope>NUCLEOTIDE SEQUENCE [LARGE SCALE GENOMIC DNA]</scope>
    <source>
        <strain evidence="2">h7</strain>
    </source>
</reference>
<organism evidence="1 2">
    <name type="scientific">Hebeloma cylindrosporum</name>
    <dbReference type="NCBI Taxonomy" id="76867"/>
    <lineage>
        <taxon>Eukaryota</taxon>
        <taxon>Fungi</taxon>
        <taxon>Dikarya</taxon>
        <taxon>Basidiomycota</taxon>
        <taxon>Agaricomycotina</taxon>
        <taxon>Agaricomycetes</taxon>
        <taxon>Agaricomycetidae</taxon>
        <taxon>Agaricales</taxon>
        <taxon>Agaricineae</taxon>
        <taxon>Hymenogastraceae</taxon>
        <taxon>Hebeloma</taxon>
    </lineage>
</organism>
<dbReference type="HOGENOM" id="CLU_3074218_0_0_1"/>
<protein>
    <submittedName>
        <fullName evidence="1">Uncharacterized protein</fullName>
    </submittedName>
</protein>